<dbReference type="RefSeq" id="XP_073556826.1">
    <property type="nucleotide sequence ID" value="XM_073704545.1"/>
</dbReference>
<proteinExistence type="predicted"/>
<name>A0ABY2GZL1_9HYPO</name>
<evidence type="ECO:0000313" key="1">
    <source>
        <dbReference type="EMBL" id="TFB00625.1"/>
    </source>
</evidence>
<evidence type="ECO:0000313" key="2">
    <source>
        <dbReference type="Proteomes" id="UP001642720"/>
    </source>
</evidence>
<organism evidence="1 2">
    <name type="scientific">Trichoderma ghanense</name>
    <dbReference type="NCBI Taxonomy" id="65468"/>
    <lineage>
        <taxon>Eukaryota</taxon>
        <taxon>Fungi</taxon>
        <taxon>Dikarya</taxon>
        <taxon>Ascomycota</taxon>
        <taxon>Pezizomycotina</taxon>
        <taxon>Sordariomycetes</taxon>
        <taxon>Hypocreomycetidae</taxon>
        <taxon>Hypocreales</taxon>
        <taxon>Hypocreaceae</taxon>
        <taxon>Trichoderma</taxon>
    </lineage>
</organism>
<comment type="caution">
    <text evidence="1">The sequence shown here is derived from an EMBL/GenBank/DDBJ whole genome shotgun (WGS) entry which is preliminary data.</text>
</comment>
<dbReference type="EMBL" id="PPTA01000010">
    <property type="protein sequence ID" value="TFB00625.1"/>
    <property type="molecule type" value="Genomic_DNA"/>
</dbReference>
<dbReference type="GeneID" id="300578995"/>
<dbReference type="Proteomes" id="UP001642720">
    <property type="component" value="Unassembled WGS sequence"/>
</dbReference>
<reference evidence="1 2" key="1">
    <citation type="submission" date="2018-01" db="EMBL/GenBank/DDBJ databases">
        <title>Genome characterization of the sugarcane-associated fungus Trichoderma ghanense CCMA-1212 and their application in lignocelulose bioconversion.</title>
        <authorList>
            <person name="Steindorff A.S."/>
            <person name="Mendes T.D."/>
            <person name="Vilela E.S.D."/>
            <person name="Rodrigues D.S."/>
            <person name="Formighieri E.F."/>
            <person name="Melo I.S."/>
            <person name="Favaro L.C.L."/>
        </authorList>
    </citation>
    <scope>NUCLEOTIDE SEQUENCE [LARGE SCALE GENOMIC DNA]</scope>
    <source>
        <strain evidence="1 2">CCMA-1212</strain>
    </source>
</reference>
<accession>A0ABY2GZL1</accession>
<keyword evidence="2" id="KW-1185">Reference proteome</keyword>
<protein>
    <submittedName>
        <fullName evidence="1">Uncharacterized protein</fullName>
    </submittedName>
</protein>
<gene>
    <name evidence="1" type="ORF">CCMA1212_007375</name>
</gene>
<sequence length="97" mass="10828">MLETDIGLRGRPEANNSKPIHLCSHPAFYLELHLHERIALPHVTDVSLSLSVSLLSLQPMVSLLLAVMLRRPRVSRHADLCLFTLPLTTAASQMTTY</sequence>